<evidence type="ECO:0008006" key="3">
    <source>
        <dbReference type="Google" id="ProtNLM"/>
    </source>
</evidence>
<evidence type="ECO:0000313" key="2">
    <source>
        <dbReference type="Proteomes" id="UP000599437"/>
    </source>
</evidence>
<dbReference type="RefSeq" id="WP_138894419.1">
    <property type="nucleotide sequence ID" value="NZ_BMVO01000035.1"/>
</dbReference>
<organism evidence="1 2">
    <name type="scientific">Streptomyces chryseus</name>
    <dbReference type="NCBI Taxonomy" id="68186"/>
    <lineage>
        <taxon>Bacteria</taxon>
        <taxon>Bacillati</taxon>
        <taxon>Actinomycetota</taxon>
        <taxon>Actinomycetes</taxon>
        <taxon>Kitasatosporales</taxon>
        <taxon>Streptomycetaceae</taxon>
        <taxon>Streptomyces</taxon>
    </lineage>
</organism>
<name>A0ABQ3EBR0_9ACTN</name>
<protein>
    <recommendedName>
        <fullName evidence="3">ASCH domain-containing protein</fullName>
    </recommendedName>
</protein>
<dbReference type="Proteomes" id="UP000599437">
    <property type="component" value="Unassembled WGS sequence"/>
</dbReference>
<gene>
    <name evidence="1" type="ORF">GCM10010346_61490</name>
</gene>
<keyword evidence="2" id="KW-1185">Reference proteome</keyword>
<proteinExistence type="predicted"/>
<dbReference type="InterPro" id="IPR015947">
    <property type="entry name" value="PUA-like_sf"/>
</dbReference>
<evidence type="ECO:0000313" key="1">
    <source>
        <dbReference type="EMBL" id="GHB29660.1"/>
    </source>
</evidence>
<comment type="caution">
    <text evidence="1">The sequence shown here is derived from an EMBL/GenBank/DDBJ whole genome shotgun (WGS) entry which is preliminary data.</text>
</comment>
<accession>A0ABQ3EBR0</accession>
<reference evidence="2" key="1">
    <citation type="journal article" date="2019" name="Int. J. Syst. Evol. Microbiol.">
        <title>The Global Catalogue of Microorganisms (GCM) 10K type strain sequencing project: providing services to taxonomists for standard genome sequencing and annotation.</title>
        <authorList>
            <consortium name="The Broad Institute Genomics Platform"/>
            <consortium name="The Broad Institute Genome Sequencing Center for Infectious Disease"/>
            <person name="Wu L."/>
            <person name="Ma J."/>
        </authorList>
    </citation>
    <scope>NUCLEOTIDE SEQUENCE [LARGE SCALE GENOMIC DNA]</scope>
    <source>
        <strain evidence="2">JCM 4737</strain>
    </source>
</reference>
<sequence>MSAAELEGGDWIRGITIRQPWATCILAGKSTENRPKPWSWRGWVLLHAGMAKPEPAVLRDPLVARTIRGRELHRGAVIGVARLTDCHQDPHGSPLCTEWAQTDAWHLVLTDVQELALPVPVGGQLGPWKPAPDLLSQVLQQLPDLRP</sequence>
<dbReference type="Gene3D" id="2.30.130.30">
    <property type="entry name" value="Hypothetical protein"/>
    <property type="match status" value="1"/>
</dbReference>
<dbReference type="SUPFAM" id="SSF88697">
    <property type="entry name" value="PUA domain-like"/>
    <property type="match status" value="1"/>
</dbReference>
<dbReference type="EMBL" id="BMVO01000035">
    <property type="protein sequence ID" value="GHB29660.1"/>
    <property type="molecule type" value="Genomic_DNA"/>
</dbReference>